<proteinExistence type="predicted"/>
<reference evidence="1 2" key="2">
    <citation type="journal article" date="2020" name="Microbiol. Resour. Announc.">
        <title>Antarctic desert soil bacteria exhibit high novel natural product potential, evaluated through long-read genome sequencing and comparative genomics.</title>
        <authorList>
            <person name="Benaud N."/>
            <person name="Edwards R.J."/>
            <person name="Amos T.G."/>
            <person name="D'Agostino P.M."/>
            <person name="Gutierrez-Chavez C."/>
            <person name="Montgomery K."/>
            <person name="Nicetic I."/>
            <person name="Ferrari B.C."/>
        </authorList>
    </citation>
    <scope>NUCLEOTIDE SEQUENCE [LARGE SCALE GENOMIC DNA]</scope>
    <source>
        <strain evidence="1 2">SPB151</strain>
    </source>
</reference>
<dbReference type="InterPro" id="IPR043519">
    <property type="entry name" value="NT_sf"/>
</dbReference>
<gene>
    <name evidence="1" type="ORF">F1D05_34815</name>
</gene>
<keyword evidence="1" id="KW-0808">Transferase</keyword>
<dbReference type="SUPFAM" id="SSF81301">
    <property type="entry name" value="Nucleotidyltransferase"/>
    <property type="match status" value="1"/>
</dbReference>
<reference evidence="2" key="1">
    <citation type="submission" date="2019-09" db="EMBL/GenBank/DDBJ databases">
        <title>Antimicrobial potential of Antarctic Bacteria.</title>
        <authorList>
            <person name="Benaud N."/>
            <person name="Edwards R.J."/>
            <person name="Ferrari B.C."/>
        </authorList>
    </citation>
    <scope>NUCLEOTIDE SEQUENCE [LARGE SCALE GENOMIC DNA]</scope>
    <source>
        <strain evidence="2">SPB151</strain>
    </source>
</reference>
<keyword evidence="2" id="KW-1185">Reference proteome</keyword>
<dbReference type="RefSeq" id="WP_185444548.1">
    <property type="nucleotide sequence ID" value="NZ_CP043661.1"/>
</dbReference>
<evidence type="ECO:0000313" key="2">
    <source>
        <dbReference type="Proteomes" id="UP000515563"/>
    </source>
</evidence>
<dbReference type="GO" id="GO:0016740">
    <property type="term" value="F:transferase activity"/>
    <property type="evidence" value="ECO:0007669"/>
    <property type="project" value="UniProtKB-KW"/>
</dbReference>
<dbReference type="Proteomes" id="UP000515563">
    <property type="component" value="Chromosome"/>
</dbReference>
<dbReference type="KEGG" id="kqi:F1D05_34815"/>
<dbReference type="EMBL" id="CP043661">
    <property type="protein sequence ID" value="QNE22137.1"/>
    <property type="molecule type" value="Genomic_DNA"/>
</dbReference>
<protein>
    <submittedName>
        <fullName evidence="1">Nucleotidyltransferase</fullName>
    </submittedName>
</protein>
<evidence type="ECO:0000313" key="1">
    <source>
        <dbReference type="EMBL" id="QNE22137.1"/>
    </source>
</evidence>
<organism evidence="1 2">
    <name type="scientific">Kribbella qitaiheensis</name>
    <dbReference type="NCBI Taxonomy" id="1544730"/>
    <lineage>
        <taxon>Bacteria</taxon>
        <taxon>Bacillati</taxon>
        <taxon>Actinomycetota</taxon>
        <taxon>Actinomycetes</taxon>
        <taxon>Propionibacteriales</taxon>
        <taxon>Kribbellaceae</taxon>
        <taxon>Kribbella</taxon>
    </lineage>
</organism>
<accession>A0A7G6X7C2</accession>
<dbReference type="AlphaFoldDB" id="A0A7G6X7C2"/>
<sequence>MSDEAVQSLLGGFVSSIRAVLPVRAVWVHGSLALGDFVLGRSDFDLVAVLESPVVDPAPLTAVHRDLIKASPLAAKLHCTYVPVETLDDPSLRHPTFAQGRYFDRPVSPVARRELSLGDLSLFGPPPSELLPATTDLALAEFIRKDLRDFWYPTTAKRTRWYTDIWVDLGMVTVARAATTLRDGRLITKQAALRELPALGAPLDVVQDIVKRRYDGAGSSPWSPWRLRRGKQTRTYIRTTIDSLLA</sequence>
<name>A0A7G6X7C2_9ACTN</name>